<dbReference type="RefSeq" id="WP_344109869.1">
    <property type="nucleotide sequence ID" value="NZ_BAAANE010000003.1"/>
</dbReference>
<evidence type="ECO:0008006" key="3">
    <source>
        <dbReference type="Google" id="ProtNLM"/>
    </source>
</evidence>
<keyword evidence="2" id="KW-1185">Reference proteome</keyword>
<dbReference type="PANTHER" id="PTHR37171:SF1">
    <property type="entry name" value="SERINE_THREONINE-PROTEIN KINASE YRZF-RELATED"/>
    <property type="match status" value="1"/>
</dbReference>
<protein>
    <recommendedName>
        <fullName evidence="3">Aminoglycoside phosphotransferase family protein</fullName>
    </recommendedName>
</protein>
<proteinExistence type="predicted"/>
<dbReference type="EMBL" id="BAAANE010000003">
    <property type="protein sequence ID" value="GAA1626714.1"/>
    <property type="molecule type" value="Genomic_DNA"/>
</dbReference>
<reference evidence="1 2" key="1">
    <citation type="journal article" date="2019" name="Int. J. Syst. Evol. Microbiol.">
        <title>The Global Catalogue of Microorganisms (GCM) 10K type strain sequencing project: providing services to taxonomists for standard genome sequencing and annotation.</title>
        <authorList>
            <consortium name="The Broad Institute Genomics Platform"/>
            <consortium name="The Broad Institute Genome Sequencing Center for Infectious Disease"/>
            <person name="Wu L."/>
            <person name="Ma J."/>
        </authorList>
    </citation>
    <scope>NUCLEOTIDE SEQUENCE [LARGE SCALE GENOMIC DNA]</scope>
    <source>
        <strain evidence="1 2">JCM 14306</strain>
    </source>
</reference>
<evidence type="ECO:0000313" key="1">
    <source>
        <dbReference type="EMBL" id="GAA1626714.1"/>
    </source>
</evidence>
<evidence type="ECO:0000313" key="2">
    <source>
        <dbReference type="Proteomes" id="UP001501319"/>
    </source>
</evidence>
<accession>A0ABN2F1T7</accession>
<dbReference type="Gene3D" id="3.30.200.20">
    <property type="entry name" value="Phosphorylase Kinase, domain 1"/>
    <property type="match status" value="1"/>
</dbReference>
<organism evidence="1 2">
    <name type="scientific">Kribbella alba</name>
    <dbReference type="NCBI Taxonomy" id="190197"/>
    <lineage>
        <taxon>Bacteria</taxon>
        <taxon>Bacillati</taxon>
        <taxon>Actinomycetota</taxon>
        <taxon>Actinomycetes</taxon>
        <taxon>Propionibacteriales</taxon>
        <taxon>Kribbellaceae</taxon>
        <taxon>Kribbella</taxon>
    </lineage>
</organism>
<dbReference type="SUPFAM" id="SSF56112">
    <property type="entry name" value="Protein kinase-like (PK-like)"/>
    <property type="match status" value="1"/>
</dbReference>
<dbReference type="PANTHER" id="PTHR37171">
    <property type="entry name" value="SERINE/THREONINE-PROTEIN KINASE YRZF-RELATED"/>
    <property type="match status" value="1"/>
</dbReference>
<dbReference type="Proteomes" id="UP001501319">
    <property type="component" value="Unassembled WGS sequence"/>
</dbReference>
<name>A0ABN2F1T7_9ACTN</name>
<sequence length="301" mass="32812">MAHAVGVRLPYEEVPGRVRAWVDRSLGSSVVAFSTQQGGFSPGVAARLVTNSGRRAFVKAVGTSLNPDTPRLFRNEIAAMQGLAAHSLPYTPFLYDVYDDGDWVALLLEDIEGYLPPHPWHPHDASRVLDALDELTEALQPSPWPDAPVAAVRSEVFLSRWDNVIADGLAVPAWAAGREAELARLARTGLDALAKGDGLSHWDLRADNIMLTETRVVFIDWAHAALAAPWADTVILHADMRESVHLPELPDDAGITGFLAGIAGGLWWGSSQPAPPGLPTIRTWQRETALVHLDWLRERLG</sequence>
<dbReference type="Gene3D" id="3.90.1200.10">
    <property type="match status" value="1"/>
</dbReference>
<dbReference type="InterPro" id="IPR052396">
    <property type="entry name" value="Meiotic_Drive_Suppr_Kinase"/>
</dbReference>
<comment type="caution">
    <text evidence="1">The sequence shown here is derived from an EMBL/GenBank/DDBJ whole genome shotgun (WGS) entry which is preliminary data.</text>
</comment>
<dbReference type="InterPro" id="IPR011009">
    <property type="entry name" value="Kinase-like_dom_sf"/>
</dbReference>
<gene>
    <name evidence="1" type="ORF">GCM10009744_13270</name>
</gene>